<organism evidence="1">
    <name type="scientific">marine sediment metagenome</name>
    <dbReference type="NCBI Taxonomy" id="412755"/>
    <lineage>
        <taxon>unclassified sequences</taxon>
        <taxon>metagenomes</taxon>
        <taxon>ecological metagenomes</taxon>
    </lineage>
</organism>
<accession>A0A0F9D678</accession>
<name>A0A0F9D678_9ZZZZ</name>
<evidence type="ECO:0008006" key="2">
    <source>
        <dbReference type="Google" id="ProtNLM"/>
    </source>
</evidence>
<reference evidence="1" key="1">
    <citation type="journal article" date="2015" name="Nature">
        <title>Complex archaea that bridge the gap between prokaryotes and eukaryotes.</title>
        <authorList>
            <person name="Spang A."/>
            <person name="Saw J.H."/>
            <person name="Jorgensen S.L."/>
            <person name="Zaremba-Niedzwiedzka K."/>
            <person name="Martijn J."/>
            <person name="Lind A.E."/>
            <person name="van Eijk R."/>
            <person name="Schleper C."/>
            <person name="Guy L."/>
            <person name="Ettema T.J."/>
        </authorList>
    </citation>
    <scope>NUCLEOTIDE SEQUENCE</scope>
</reference>
<comment type="caution">
    <text evidence="1">The sequence shown here is derived from an EMBL/GenBank/DDBJ whole genome shotgun (WGS) entry which is preliminary data.</text>
</comment>
<dbReference type="AlphaFoldDB" id="A0A0F9D678"/>
<dbReference type="InterPro" id="IPR011990">
    <property type="entry name" value="TPR-like_helical_dom_sf"/>
</dbReference>
<protein>
    <recommendedName>
        <fullName evidence="2">MalT-like TPR region domain-containing protein</fullName>
    </recommendedName>
</protein>
<feature type="non-terminal residue" evidence="1">
    <location>
        <position position="1"/>
    </location>
</feature>
<evidence type="ECO:0000313" key="1">
    <source>
        <dbReference type="EMBL" id="KKL49211.1"/>
    </source>
</evidence>
<dbReference type="Gene3D" id="1.25.40.10">
    <property type="entry name" value="Tetratricopeptide repeat domain"/>
    <property type="match status" value="1"/>
</dbReference>
<proteinExistence type="predicted"/>
<dbReference type="EMBL" id="LAZR01033040">
    <property type="protein sequence ID" value="KKL49211.1"/>
    <property type="molecule type" value="Genomic_DNA"/>
</dbReference>
<sequence>SLKIQKRLGKKIETAEGLMFLAEDLEVSGNYDKSIEIFEEASELFKELGKLIKIKDITKEISRLREFSKTMIEEEYLLNMYHVDKY</sequence>
<gene>
    <name evidence="1" type="ORF">LCGC14_2317790</name>
</gene>